<keyword evidence="3" id="KW-1185">Reference proteome</keyword>
<reference evidence="2 3" key="1">
    <citation type="journal article" date="2015" name="Stand. Genomic Sci.">
        <title>Genomic Encyclopedia of Bacterial and Archaeal Type Strains, Phase III: the genomes of soil and plant-associated and newly described type strains.</title>
        <authorList>
            <person name="Whitman W.B."/>
            <person name="Woyke T."/>
            <person name="Klenk H.P."/>
            <person name="Zhou Y."/>
            <person name="Lilburn T.G."/>
            <person name="Beck B.J."/>
            <person name="De Vos P."/>
            <person name="Vandamme P."/>
            <person name="Eisen J.A."/>
            <person name="Garrity G."/>
            <person name="Hugenholtz P."/>
            <person name="Kyrpides N.C."/>
        </authorList>
    </citation>
    <scope>NUCLEOTIDE SEQUENCE [LARGE SCALE GENOMIC DNA]</scope>
    <source>
        <strain evidence="2 3">VKM Ac-2541</strain>
    </source>
</reference>
<feature type="transmembrane region" description="Helical" evidence="1">
    <location>
        <begin position="123"/>
        <end position="144"/>
    </location>
</feature>
<proteinExistence type="predicted"/>
<dbReference type="EMBL" id="SLWR01000019">
    <property type="protein sequence ID" value="TCO39033.1"/>
    <property type="molecule type" value="Genomic_DNA"/>
</dbReference>
<dbReference type="Pfam" id="PF20139">
    <property type="entry name" value="DUF6529"/>
    <property type="match status" value="1"/>
</dbReference>
<dbReference type="AlphaFoldDB" id="A0A4R2I4D2"/>
<evidence type="ECO:0000256" key="1">
    <source>
        <dbReference type="SAM" id="Phobius"/>
    </source>
</evidence>
<protein>
    <submittedName>
        <fullName evidence="2">Uncharacterized protein</fullName>
    </submittedName>
</protein>
<evidence type="ECO:0000313" key="3">
    <source>
        <dbReference type="Proteomes" id="UP000295573"/>
    </source>
</evidence>
<dbReference type="RefSeq" id="WP_132157293.1">
    <property type="nucleotide sequence ID" value="NZ_SLWR01000019.1"/>
</dbReference>
<keyword evidence="1" id="KW-1133">Transmembrane helix</keyword>
<evidence type="ECO:0000313" key="2">
    <source>
        <dbReference type="EMBL" id="TCO39033.1"/>
    </source>
</evidence>
<feature type="transmembrane region" description="Helical" evidence="1">
    <location>
        <begin position="151"/>
        <end position="176"/>
    </location>
</feature>
<comment type="caution">
    <text evidence="2">The sequence shown here is derived from an EMBL/GenBank/DDBJ whole genome shotgun (WGS) entry which is preliminary data.</text>
</comment>
<name>A0A4R2I4D2_9ACTN</name>
<gene>
    <name evidence="2" type="ORF">EV646_11975</name>
</gene>
<keyword evidence="1" id="KW-0812">Transmembrane</keyword>
<dbReference type="Proteomes" id="UP000295573">
    <property type="component" value="Unassembled WGS sequence"/>
</dbReference>
<feature type="transmembrane region" description="Helical" evidence="1">
    <location>
        <begin position="53"/>
        <end position="76"/>
    </location>
</feature>
<dbReference type="OrthoDB" id="8774535at2"/>
<accession>A0A4R2I4D2</accession>
<keyword evidence="1" id="KW-0472">Membrane</keyword>
<dbReference type="InterPro" id="IPR045382">
    <property type="entry name" value="DUF6529"/>
</dbReference>
<feature type="transmembrane region" description="Helical" evidence="1">
    <location>
        <begin position="12"/>
        <end position="33"/>
    </location>
</feature>
<organism evidence="2 3">
    <name type="scientific">Kribbella antiqua</name>
    <dbReference type="NCBI Taxonomy" id="2512217"/>
    <lineage>
        <taxon>Bacteria</taxon>
        <taxon>Bacillati</taxon>
        <taxon>Actinomycetota</taxon>
        <taxon>Actinomycetes</taxon>
        <taxon>Propionibacteriales</taxon>
        <taxon>Kribbellaceae</taxon>
        <taxon>Kribbella</taxon>
    </lineage>
</organism>
<sequence length="183" mass="19534">MATTVPVRAAGRVVLPLSVGAAVAVVLGLYGRLHDPTGVAVNVAGFSSPQSVKAWLATLALLLALVQLVSAMALFGHFRALAGRKWIGPLHRWSGRAAVAVTLPVVAHCLYAFGFQYDEPRVLLHSLLGCFFYGAFAAKMLTLSRDGLPRWLLPVVGGAVFTGLVGLWLTSSLWFFTTFGITR</sequence>